<dbReference type="PANTHER" id="PTHR11803">
    <property type="entry name" value="2-IMINOBUTANOATE/2-IMINOPROPANOATE DEAMINASE RIDA"/>
    <property type="match status" value="1"/>
</dbReference>
<dbReference type="SUPFAM" id="SSF55298">
    <property type="entry name" value="YjgF-like"/>
    <property type="match status" value="1"/>
</dbReference>
<dbReference type="InterPro" id="IPR006175">
    <property type="entry name" value="YjgF/YER057c/UK114"/>
</dbReference>
<organism evidence="1 2">
    <name type="scientific">Undibacterium arcticum</name>
    <dbReference type="NCBI Taxonomy" id="1762892"/>
    <lineage>
        <taxon>Bacteria</taxon>
        <taxon>Pseudomonadati</taxon>
        <taxon>Pseudomonadota</taxon>
        <taxon>Betaproteobacteria</taxon>
        <taxon>Burkholderiales</taxon>
        <taxon>Oxalobacteraceae</taxon>
        <taxon>Undibacterium</taxon>
    </lineage>
</organism>
<dbReference type="EC" id="3.5.-.-" evidence="1"/>
<dbReference type="RefSeq" id="WP_390329037.1">
    <property type="nucleotide sequence ID" value="NZ_JBHRTP010000136.1"/>
</dbReference>
<accession>A0ABV7F8T8</accession>
<dbReference type="CDD" id="cd00448">
    <property type="entry name" value="YjgF_YER057c_UK114_family"/>
    <property type="match status" value="1"/>
</dbReference>
<proteinExistence type="predicted"/>
<dbReference type="PANTHER" id="PTHR11803:SF39">
    <property type="entry name" value="2-IMINOBUTANOATE_2-IMINOPROPANOATE DEAMINASE"/>
    <property type="match status" value="1"/>
</dbReference>
<reference evidence="2" key="1">
    <citation type="journal article" date="2019" name="Int. J. Syst. Evol. Microbiol.">
        <title>The Global Catalogue of Microorganisms (GCM) 10K type strain sequencing project: providing services to taxonomists for standard genome sequencing and annotation.</title>
        <authorList>
            <consortium name="The Broad Institute Genomics Platform"/>
            <consortium name="The Broad Institute Genome Sequencing Center for Infectious Disease"/>
            <person name="Wu L."/>
            <person name="Ma J."/>
        </authorList>
    </citation>
    <scope>NUCLEOTIDE SEQUENCE [LARGE SCALE GENOMIC DNA]</scope>
    <source>
        <strain evidence="2">KCTC 42986</strain>
    </source>
</reference>
<gene>
    <name evidence="1" type="ORF">ACFOFO_26540</name>
</gene>
<dbReference type="InterPro" id="IPR035959">
    <property type="entry name" value="RutC-like_sf"/>
</dbReference>
<dbReference type="Proteomes" id="UP001595530">
    <property type="component" value="Unassembled WGS sequence"/>
</dbReference>
<dbReference type="Gene3D" id="3.30.1330.40">
    <property type="entry name" value="RutC-like"/>
    <property type="match status" value="1"/>
</dbReference>
<protein>
    <submittedName>
        <fullName evidence="1">RidA family protein</fullName>
        <ecNumber evidence="1">3.5.-.-</ecNumber>
    </submittedName>
</protein>
<dbReference type="Pfam" id="PF01042">
    <property type="entry name" value="Ribonuc_L-PSP"/>
    <property type="match status" value="1"/>
</dbReference>
<evidence type="ECO:0000313" key="2">
    <source>
        <dbReference type="Proteomes" id="UP001595530"/>
    </source>
</evidence>
<evidence type="ECO:0000313" key="1">
    <source>
        <dbReference type="EMBL" id="MFC3111457.1"/>
    </source>
</evidence>
<sequence length="129" mass="14363">MNIQFVPPPEGVKRRQSDLVLTGPLAFASGIIGADMTNDAAPLAESVEAQARQILNNLDRLLSPHNLARGDVVAVHLWLKDFQRFHDRLERVWPEFFPLESLPTRQTVGVLALPRGALISMDFVIARGR</sequence>
<dbReference type="EMBL" id="JBHRTP010000136">
    <property type="protein sequence ID" value="MFC3111457.1"/>
    <property type="molecule type" value="Genomic_DNA"/>
</dbReference>
<dbReference type="GO" id="GO:0016787">
    <property type="term" value="F:hydrolase activity"/>
    <property type="evidence" value="ECO:0007669"/>
    <property type="project" value="UniProtKB-KW"/>
</dbReference>
<keyword evidence="2" id="KW-1185">Reference proteome</keyword>
<keyword evidence="1" id="KW-0378">Hydrolase</keyword>
<comment type="caution">
    <text evidence="1">The sequence shown here is derived from an EMBL/GenBank/DDBJ whole genome shotgun (WGS) entry which is preliminary data.</text>
</comment>
<name>A0ABV7F8T8_9BURK</name>